<keyword evidence="4 9" id="KW-0547">Nucleotide-binding</keyword>
<keyword evidence="3 9" id="KW-0808">Transferase</keyword>
<dbReference type="Gene3D" id="3.40.50.300">
    <property type="entry name" value="P-loop containing nucleotide triphosphate hydrolases"/>
    <property type="match status" value="1"/>
</dbReference>
<evidence type="ECO:0000256" key="6">
    <source>
        <dbReference type="ARBA" id="ARBA00022840"/>
    </source>
</evidence>
<comment type="similarity">
    <text evidence="1 9">Belongs to the cytidylate kinase family. Type 1 subfamily.</text>
</comment>
<dbReference type="CDD" id="cd02020">
    <property type="entry name" value="CMPK"/>
    <property type="match status" value="1"/>
</dbReference>
<evidence type="ECO:0000256" key="8">
    <source>
        <dbReference type="ARBA" id="ARBA00048478"/>
    </source>
</evidence>
<gene>
    <name evidence="9" type="primary">cmk</name>
    <name evidence="11" type="ORF">CHH72_02000</name>
</gene>
<evidence type="ECO:0000313" key="11">
    <source>
        <dbReference type="EMBL" id="PAE90873.1"/>
    </source>
</evidence>
<dbReference type="EMBL" id="NPCC01000004">
    <property type="protein sequence ID" value="PAE90873.1"/>
    <property type="molecule type" value="Genomic_DNA"/>
</dbReference>
<comment type="subcellular location">
    <subcellularLocation>
        <location evidence="9">Cytoplasm</location>
    </subcellularLocation>
</comment>
<dbReference type="EC" id="2.7.4.25" evidence="9"/>
<evidence type="ECO:0000256" key="5">
    <source>
        <dbReference type="ARBA" id="ARBA00022777"/>
    </source>
</evidence>
<dbReference type="HAMAP" id="MF_00238">
    <property type="entry name" value="Cytidyl_kinase_type1"/>
    <property type="match status" value="1"/>
</dbReference>
<dbReference type="RefSeq" id="WP_035204260.1">
    <property type="nucleotide sequence ID" value="NZ_BOQQ01000005.1"/>
</dbReference>
<keyword evidence="6 9" id="KW-0067">ATP-binding</keyword>
<dbReference type="InterPro" id="IPR027417">
    <property type="entry name" value="P-loop_NTPase"/>
</dbReference>
<dbReference type="GO" id="GO:0015949">
    <property type="term" value="P:nucleobase-containing small molecule interconversion"/>
    <property type="evidence" value="ECO:0007669"/>
    <property type="project" value="TreeGrafter"/>
</dbReference>
<evidence type="ECO:0000259" key="10">
    <source>
        <dbReference type="Pfam" id="PF02224"/>
    </source>
</evidence>
<sequence>MAKGFNVAIDGPAGAGKSTVAKKTAEKLGFLYIDTGAMYRAITFAALAEGIDLHDGKALGKLLEKSELRLESSNEGTAVFWNGADITAAIRTNEVNSNVSLVASHREVREGMTAMQQELAKSKNAVLDGRDIGTHVLPDANVKVFLTASVEERARRRHLEQLEKGLPSDFEQLKKDIAKRDELDSTRAIAPLKQAADAQVVDTTSMGIDEVVETILDLVKEHSRQ</sequence>
<feature type="binding site" evidence="9">
    <location>
        <begin position="11"/>
        <end position="19"/>
    </location>
    <ligand>
        <name>ATP</name>
        <dbReference type="ChEBI" id="CHEBI:30616"/>
    </ligand>
</feature>
<protein>
    <recommendedName>
        <fullName evidence="9">Cytidylate kinase</fullName>
        <shortName evidence="9">CK</shortName>
        <ecNumber evidence="9">2.7.4.25</ecNumber>
    </recommendedName>
    <alternativeName>
        <fullName evidence="9">Cytidine monophosphate kinase</fullName>
        <shortName evidence="9">CMP kinase</shortName>
    </alternativeName>
</protein>
<organism evidence="11 12">
    <name type="scientific">Shouchella clausii</name>
    <name type="common">Alkalihalobacillus clausii</name>
    <dbReference type="NCBI Taxonomy" id="79880"/>
    <lineage>
        <taxon>Bacteria</taxon>
        <taxon>Bacillati</taxon>
        <taxon>Bacillota</taxon>
        <taxon>Bacilli</taxon>
        <taxon>Bacillales</taxon>
        <taxon>Bacillaceae</taxon>
        <taxon>Shouchella</taxon>
    </lineage>
</organism>
<evidence type="ECO:0000256" key="7">
    <source>
        <dbReference type="ARBA" id="ARBA00047615"/>
    </source>
</evidence>
<keyword evidence="2 9" id="KW-0963">Cytoplasm</keyword>
<dbReference type="SMR" id="A0A268P545"/>
<proteinExistence type="inferred from homology"/>
<dbReference type="AlphaFoldDB" id="A0A268P545"/>
<comment type="catalytic activity">
    <reaction evidence="7 9">
        <text>dCMP + ATP = dCDP + ADP</text>
        <dbReference type="Rhea" id="RHEA:25094"/>
        <dbReference type="ChEBI" id="CHEBI:30616"/>
        <dbReference type="ChEBI" id="CHEBI:57566"/>
        <dbReference type="ChEBI" id="CHEBI:58593"/>
        <dbReference type="ChEBI" id="CHEBI:456216"/>
        <dbReference type="EC" id="2.7.4.25"/>
    </reaction>
</comment>
<dbReference type="Pfam" id="PF02224">
    <property type="entry name" value="Cytidylate_kin"/>
    <property type="match status" value="1"/>
</dbReference>
<dbReference type="GO" id="GO:0036430">
    <property type="term" value="F:CMP kinase activity"/>
    <property type="evidence" value="ECO:0007669"/>
    <property type="project" value="RHEA"/>
</dbReference>
<dbReference type="GO" id="GO:0036431">
    <property type="term" value="F:dCMP kinase activity"/>
    <property type="evidence" value="ECO:0007669"/>
    <property type="project" value="InterPro"/>
</dbReference>
<dbReference type="SUPFAM" id="SSF52540">
    <property type="entry name" value="P-loop containing nucleoside triphosphate hydrolases"/>
    <property type="match status" value="1"/>
</dbReference>
<dbReference type="InterPro" id="IPR011994">
    <property type="entry name" value="Cytidylate_kinase_dom"/>
</dbReference>
<dbReference type="NCBIfam" id="TIGR00017">
    <property type="entry name" value="cmk"/>
    <property type="match status" value="1"/>
</dbReference>
<name>A0A268P545_SHOCL</name>
<evidence type="ECO:0000256" key="2">
    <source>
        <dbReference type="ARBA" id="ARBA00022490"/>
    </source>
</evidence>
<comment type="caution">
    <text evidence="11">The sequence shown here is derived from an EMBL/GenBank/DDBJ whole genome shotgun (WGS) entry which is preliminary data.</text>
</comment>
<dbReference type="PANTHER" id="PTHR21299">
    <property type="entry name" value="CYTIDYLATE KINASE/PANTOATE-BETA-ALANINE LIGASE"/>
    <property type="match status" value="1"/>
</dbReference>
<keyword evidence="5 9" id="KW-0418">Kinase</keyword>
<comment type="catalytic activity">
    <reaction evidence="8 9">
        <text>CMP + ATP = CDP + ADP</text>
        <dbReference type="Rhea" id="RHEA:11600"/>
        <dbReference type="ChEBI" id="CHEBI:30616"/>
        <dbReference type="ChEBI" id="CHEBI:58069"/>
        <dbReference type="ChEBI" id="CHEBI:60377"/>
        <dbReference type="ChEBI" id="CHEBI:456216"/>
        <dbReference type="EC" id="2.7.4.25"/>
    </reaction>
</comment>
<accession>A0A268P545</accession>
<evidence type="ECO:0000256" key="3">
    <source>
        <dbReference type="ARBA" id="ARBA00022679"/>
    </source>
</evidence>
<reference evidence="11 12" key="1">
    <citation type="submission" date="2017-07" db="EMBL/GenBank/DDBJ databases">
        <title>Isolation and whole genome analysis of endospore-forming bacteria from heroin.</title>
        <authorList>
            <person name="Kalinowski J."/>
            <person name="Ahrens B."/>
            <person name="Al-Dilaimi A."/>
            <person name="Winkler A."/>
            <person name="Wibberg D."/>
            <person name="Schleenbecker U."/>
            <person name="Ruckert C."/>
            <person name="Wolfel R."/>
            <person name="Grass G."/>
        </authorList>
    </citation>
    <scope>NUCLEOTIDE SEQUENCE [LARGE SCALE GENOMIC DNA]</scope>
    <source>
        <strain evidence="11 12">7539</strain>
    </source>
</reference>
<dbReference type="GO" id="GO:0005829">
    <property type="term" value="C:cytosol"/>
    <property type="evidence" value="ECO:0007669"/>
    <property type="project" value="TreeGrafter"/>
</dbReference>
<evidence type="ECO:0000256" key="4">
    <source>
        <dbReference type="ARBA" id="ARBA00022741"/>
    </source>
</evidence>
<feature type="domain" description="Cytidylate kinase" evidence="10">
    <location>
        <begin position="7"/>
        <end position="220"/>
    </location>
</feature>
<dbReference type="GO" id="GO:0006220">
    <property type="term" value="P:pyrimidine nucleotide metabolic process"/>
    <property type="evidence" value="ECO:0007669"/>
    <property type="project" value="UniProtKB-UniRule"/>
</dbReference>
<dbReference type="InterPro" id="IPR003136">
    <property type="entry name" value="Cytidylate_kin"/>
</dbReference>
<evidence type="ECO:0000256" key="9">
    <source>
        <dbReference type="HAMAP-Rule" id="MF_00238"/>
    </source>
</evidence>
<dbReference type="GO" id="GO:0005524">
    <property type="term" value="F:ATP binding"/>
    <property type="evidence" value="ECO:0007669"/>
    <property type="project" value="UniProtKB-UniRule"/>
</dbReference>
<dbReference type="PANTHER" id="PTHR21299:SF2">
    <property type="entry name" value="CYTIDYLATE KINASE"/>
    <property type="match status" value="1"/>
</dbReference>
<evidence type="ECO:0000313" key="12">
    <source>
        <dbReference type="Proteomes" id="UP000216207"/>
    </source>
</evidence>
<evidence type="ECO:0000256" key="1">
    <source>
        <dbReference type="ARBA" id="ARBA00009427"/>
    </source>
</evidence>
<dbReference type="Proteomes" id="UP000216207">
    <property type="component" value="Unassembled WGS sequence"/>
</dbReference>